<evidence type="ECO:0000256" key="1">
    <source>
        <dbReference type="SAM" id="MobiDB-lite"/>
    </source>
</evidence>
<organism evidence="2 3">
    <name type="scientific">Cytobacillus firmus</name>
    <name type="common">Bacillus firmus</name>
    <dbReference type="NCBI Taxonomy" id="1399"/>
    <lineage>
        <taxon>Bacteria</taxon>
        <taxon>Bacillati</taxon>
        <taxon>Bacillota</taxon>
        <taxon>Bacilli</taxon>
        <taxon>Bacillales</taxon>
        <taxon>Bacillaceae</taxon>
        <taxon>Cytobacillus</taxon>
    </lineage>
</organism>
<gene>
    <name evidence="2" type="ORF">KIS1582_2667</name>
</gene>
<dbReference type="Proteomes" id="UP000465778">
    <property type="component" value="Unassembled WGS sequence"/>
</dbReference>
<feature type="region of interest" description="Disordered" evidence="1">
    <location>
        <begin position="1"/>
        <end position="24"/>
    </location>
</feature>
<proteinExistence type="predicted"/>
<comment type="caution">
    <text evidence="2">The sequence shown here is derived from an EMBL/GenBank/DDBJ whole genome shotgun (WGS) entry which is preliminary data.</text>
</comment>
<protein>
    <submittedName>
        <fullName evidence="2">Uncharacterized protein</fullName>
    </submittedName>
</protein>
<evidence type="ECO:0000313" key="3">
    <source>
        <dbReference type="Proteomes" id="UP000465778"/>
    </source>
</evidence>
<name>A0A800NA90_CYTFI</name>
<feature type="compositionally biased region" description="Basic and acidic residues" evidence="1">
    <location>
        <begin position="10"/>
        <end position="24"/>
    </location>
</feature>
<evidence type="ECO:0000313" key="2">
    <source>
        <dbReference type="EMBL" id="KAF0823508.1"/>
    </source>
</evidence>
<accession>A0A800NA90</accession>
<dbReference type="AlphaFoldDB" id="A0A800NA90"/>
<reference evidence="2 3" key="1">
    <citation type="journal article" date="2020" name="G3 (Bethesda)">
        <title>Whole Genome Sequencing and Comparative Genomics of Two Nematicidal Bacillus Strains Reveals a Wide Range of Possible Virulence Factors.</title>
        <authorList>
            <person name="Susic N."/>
            <person name="Janezic S."/>
            <person name="Rupnik M."/>
            <person name="Geric Stare B."/>
        </authorList>
    </citation>
    <scope>NUCLEOTIDE SEQUENCE [LARGE SCALE GENOMIC DNA]</scope>
    <source>
        <strain evidence="2 3">I-1582</strain>
    </source>
</reference>
<sequence length="41" mass="5057">MLSPKLEQVQTEKEEKGRAESEPRHSWFLIEKKFKKRNEQR</sequence>
<dbReference type="EMBL" id="VDEM01000029">
    <property type="protein sequence ID" value="KAF0823508.1"/>
    <property type="molecule type" value="Genomic_DNA"/>
</dbReference>